<comment type="caution">
    <text evidence="3">The sequence shown here is derived from an EMBL/GenBank/DDBJ whole genome shotgun (WGS) entry which is preliminary data.</text>
</comment>
<dbReference type="EMBL" id="JAHLKM010000010">
    <property type="protein sequence ID" value="MCQ4333622.1"/>
    <property type="molecule type" value="Genomic_DNA"/>
</dbReference>
<feature type="region of interest" description="Disordered" evidence="1">
    <location>
        <begin position="336"/>
        <end position="356"/>
    </location>
</feature>
<dbReference type="GO" id="GO:0004519">
    <property type="term" value="F:endonuclease activity"/>
    <property type="evidence" value="ECO:0007669"/>
    <property type="project" value="InterPro"/>
</dbReference>
<gene>
    <name evidence="3" type="ORF">KM295_09065</name>
</gene>
<dbReference type="RefSeq" id="WP_256029648.1">
    <property type="nucleotide sequence ID" value="NZ_JAHLKM010000010.1"/>
</dbReference>
<dbReference type="InterPro" id="IPR011856">
    <property type="entry name" value="tRNA_endonuc-like_dom_sf"/>
</dbReference>
<feature type="domain" description="Endonuclease NucS C-terminal" evidence="2">
    <location>
        <begin position="28"/>
        <end position="96"/>
    </location>
</feature>
<name>A0A9R1D6V2_9EURY</name>
<evidence type="ECO:0000313" key="3">
    <source>
        <dbReference type="EMBL" id="MCQ4333622.1"/>
    </source>
</evidence>
<sequence length="356" mass="40904">MLFSVEEEGTLEGLKEQDLADLGLLERQDLQEWTIEQPRILGEDLLVITSEYANFEDTRDRLDILALDQTGKLVVVELKRDRADRTTDLQAIKYASYCATLTAEDVQKDYREFWSSRDETELTPESVGQTFVDFIGESDSLTTSSDGWAEFELDQKPRIVLAAGSFGTEITAPVMWLIEEYGMDITCRRIEAYEHQGRVLLNSQQVIPVAEAEEYMTKRREKQEKQQQRSRRPAAINVLLERGVLRPGERVKYDPERVPADANRTWDEDDDFWWATVTGDTGQSDNVQWEHDGEVYSFTGLTKEVLHELVGRDRDEALNGYKYWCHPKFDDRTLSHLRSSEATGTERSGELEGDQA</sequence>
<accession>A0A9R1D6V2</accession>
<organism evidence="3 4">
    <name type="scientific">Natronomonas aquatica</name>
    <dbReference type="NCBI Taxonomy" id="2841590"/>
    <lineage>
        <taxon>Archaea</taxon>
        <taxon>Methanobacteriati</taxon>
        <taxon>Methanobacteriota</taxon>
        <taxon>Stenosarchaea group</taxon>
        <taxon>Halobacteria</taxon>
        <taxon>Halobacteriales</taxon>
        <taxon>Natronomonadaceae</taxon>
        <taxon>Natronomonas</taxon>
    </lineage>
</organism>
<proteinExistence type="predicted"/>
<dbReference type="InterPro" id="IPR048301">
    <property type="entry name" value="NucS_C"/>
</dbReference>
<keyword evidence="4" id="KW-1185">Reference proteome</keyword>
<reference evidence="3" key="1">
    <citation type="journal article" date="2023" name="Front. Microbiol.">
        <title>Genomic-based phylogenetic and metabolic analyses of the genus Natronomonas, and description of Natronomonas aquatica sp. nov.</title>
        <authorList>
            <person name="Garcia-Roldan A."/>
            <person name="Duran-Viseras A."/>
            <person name="de la Haba R.R."/>
            <person name="Corral P."/>
            <person name="Sanchez-Porro C."/>
            <person name="Ventosa A."/>
        </authorList>
    </citation>
    <scope>NUCLEOTIDE SEQUENCE</scope>
    <source>
        <strain evidence="3">F2-12</strain>
    </source>
</reference>
<protein>
    <submittedName>
        <fullName evidence="3">DUF91 domain-containing protein</fullName>
    </submittedName>
</protein>
<evidence type="ECO:0000313" key="4">
    <source>
        <dbReference type="Proteomes" id="UP001139494"/>
    </source>
</evidence>
<dbReference type="Pfam" id="PF01939">
    <property type="entry name" value="NucS_C"/>
    <property type="match status" value="1"/>
</dbReference>
<dbReference type="GO" id="GO:0003676">
    <property type="term" value="F:nucleic acid binding"/>
    <property type="evidence" value="ECO:0007669"/>
    <property type="project" value="InterPro"/>
</dbReference>
<evidence type="ECO:0000256" key="1">
    <source>
        <dbReference type="SAM" id="MobiDB-lite"/>
    </source>
</evidence>
<evidence type="ECO:0000259" key="2">
    <source>
        <dbReference type="Pfam" id="PF01939"/>
    </source>
</evidence>
<dbReference type="Proteomes" id="UP001139494">
    <property type="component" value="Unassembled WGS sequence"/>
</dbReference>
<feature type="compositionally biased region" description="Polar residues" evidence="1">
    <location>
        <begin position="336"/>
        <end position="346"/>
    </location>
</feature>
<dbReference type="Gene3D" id="3.40.1350.10">
    <property type="match status" value="1"/>
</dbReference>
<dbReference type="AlphaFoldDB" id="A0A9R1D6V2"/>